<protein>
    <submittedName>
        <fullName evidence="3">Uncharacterized protein</fullName>
    </submittedName>
</protein>
<keyword evidence="4" id="KW-1185">Reference proteome</keyword>
<evidence type="ECO:0000259" key="2">
    <source>
        <dbReference type="Pfam" id="PF24739"/>
    </source>
</evidence>
<reference evidence="3 4" key="1">
    <citation type="submission" date="2023-07" db="EMBL/GenBank/DDBJ databases">
        <title>Sorghum-associated microbial communities from plants grown in Nebraska, USA.</title>
        <authorList>
            <person name="Schachtman D."/>
        </authorList>
    </citation>
    <scope>NUCLEOTIDE SEQUENCE [LARGE SCALE GENOMIC DNA]</scope>
    <source>
        <strain evidence="3 4">4129</strain>
    </source>
</reference>
<dbReference type="Pfam" id="PF24736">
    <property type="entry name" value="DUF7687"/>
    <property type="match status" value="1"/>
</dbReference>
<dbReference type="InterPro" id="IPR056104">
    <property type="entry name" value="DUF7687"/>
</dbReference>
<feature type="domain" description="DUF7687" evidence="1">
    <location>
        <begin position="92"/>
        <end position="274"/>
    </location>
</feature>
<organism evidence="3 4">
    <name type="scientific">Flavobacterium piscis</name>
    <dbReference type="NCBI Taxonomy" id="1114874"/>
    <lineage>
        <taxon>Bacteria</taxon>
        <taxon>Pseudomonadati</taxon>
        <taxon>Bacteroidota</taxon>
        <taxon>Flavobacteriia</taxon>
        <taxon>Flavobacteriales</taxon>
        <taxon>Flavobacteriaceae</taxon>
        <taxon>Flavobacterium</taxon>
    </lineage>
</organism>
<gene>
    <name evidence="3" type="ORF">J2W48_000459</name>
</gene>
<dbReference type="Proteomes" id="UP001269081">
    <property type="component" value="Unassembled WGS sequence"/>
</dbReference>
<name>A0ABU1Y2U2_9FLAO</name>
<proteinExistence type="predicted"/>
<feature type="domain" description="DUF7690" evidence="2">
    <location>
        <begin position="1"/>
        <end position="82"/>
    </location>
</feature>
<evidence type="ECO:0000313" key="3">
    <source>
        <dbReference type="EMBL" id="MDR7208538.1"/>
    </source>
</evidence>
<dbReference type="EMBL" id="JAVDWQ010000001">
    <property type="protein sequence ID" value="MDR7208538.1"/>
    <property type="molecule type" value="Genomic_DNA"/>
</dbReference>
<dbReference type="RefSeq" id="WP_310277435.1">
    <property type="nucleotide sequence ID" value="NZ_JAVDWQ010000001.1"/>
</dbReference>
<evidence type="ECO:0000313" key="4">
    <source>
        <dbReference type="Proteomes" id="UP001269081"/>
    </source>
</evidence>
<comment type="caution">
    <text evidence="3">The sequence shown here is derived from an EMBL/GenBank/DDBJ whole genome shotgun (WGS) entry which is preliminary data.</text>
</comment>
<evidence type="ECO:0000259" key="1">
    <source>
        <dbReference type="Pfam" id="PF24736"/>
    </source>
</evidence>
<dbReference type="InterPro" id="IPR056107">
    <property type="entry name" value="DUF7690"/>
</dbReference>
<dbReference type="Pfam" id="PF24739">
    <property type="entry name" value="DUF7690"/>
    <property type="match status" value="1"/>
</dbReference>
<accession>A0ABU1Y2U2</accession>
<sequence length="283" mass="32820">MQAENKFLKQPQEFWANVKLISQKVGYTNRGLGTIKIPSIEEIVTAYDKLGLDSSKIVLKNEVTDFGRLLIEYFQFRANFLTYHIEPNLQNLKQARDLYTKLKADLKPTCPEPLNKQKGEKQGPAYFTSIINMLIEANSKGYDCNYDPKELSAFTHNNFPIRSLSRRVDGSFPNVINPIALWEIKEYYYTTTFGSRVADGVYETQLDGYELKEVRDHLGRKIHHCLMIDDHNTWWGMGKSYLCRICDMLHMGLVTEVIFGKEAVTRVPLLVKEWTKQFDEETK</sequence>